<name>A0A255ZPK8_9FLAO</name>
<comment type="caution">
    <text evidence="1">The sequence shown here is derived from an EMBL/GenBank/DDBJ whole genome shotgun (WGS) entry which is preliminary data.</text>
</comment>
<dbReference type="OrthoDB" id="751203at2"/>
<dbReference type="Proteomes" id="UP000216035">
    <property type="component" value="Unassembled WGS sequence"/>
</dbReference>
<dbReference type="EMBL" id="NOXX01000206">
    <property type="protein sequence ID" value="OYQ43332.1"/>
    <property type="molecule type" value="Genomic_DNA"/>
</dbReference>
<dbReference type="RefSeq" id="WP_094486747.1">
    <property type="nucleotide sequence ID" value="NZ_NOXX01000206.1"/>
</dbReference>
<organism evidence="1 2">
    <name type="scientific">Flavobacterium aurantiibacter</name>
    <dbReference type="NCBI Taxonomy" id="2023067"/>
    <lineage>
        <taxon>Bacteria</taxon>
        <taxon>Pseudomonadati</taxon>
        <taxon>Bacteroidota</taxon>
        <taxon>Flavobacteriia</taxon>
        <taxon>Flavobacteriales</taxon>
        <taxon>Flavobacteriaceae</taxon>
        <taxon>Flavobacterium</taxon>
    </lineage>
</organism>
<sequence>MKKELLIIGFGWLGQNYALANKLHFERIIGIKRSAALRYQLDAKTNVCALDLFSDNLPNSISEILKSASHIIIALPPSSAKIPEDYLILLEKLKTTIVSIGIKTIFISSIGAGSLFQSERKILLEQSEIVFLENSLFKVLRFGGLIGTDRHPVLSLARSNSAINGADLVNLISIEDCCGTIDFLFNHFERLPSLLTAVAPYHPSKFEYYKKSSRAFRVPSPHFYFDTEELTAYELVNKVEDFGYKWINDKLERPNN</sequence>
<dbReference type="AlphaFoldDB" id="A0A255ZPK8"/>
<gene>
    <name evidence="1" type="ORF">CHX27_10565</name>
</gene>
<reference evidence="1 2" key="1">
    <citation type="submission" date="2017-07" db="EMBL/GenBank/DDBJ databases">
        <title>Flavobacterium cyanobacteriorum sp. nov., isolated from cyanobacterial aggregates in a eutrophic lake.</title>
        <authorList>
            <person name="Cai H."/>
        </authorList>
    </citation>
    <scope>NUCLEOTIDE SEQUENCE [LARGE SCALE GENOMIC DNA]</scope>
    <source>
        <strain evidence="1 2">TH167</strain>
    </source>
</reference>
<protein>
    <submittedName>
        <fullName evidence="1">Uncharacterized protein</fullName>
    </submittedName>
</protein>
<proteinExistence type="predicted"/>
<evidence type="ECO:0000313" key="2">
    <source>
        <dbReference type="Proteomes" id="UP000216035"/>
    </source>
</evidence>
<keyword evidence="2" id="KW-1185">Reference proteome</keyword>
<evidence type="ECO:0000313" key="1">
    <source>
        <dbReference type="EMBL" id="OYQ43332.1"/>
    </source>
</evidence>
<accession>A0A255ZPK8</accession>
<dbReference type="Gene3D" id="3.40.50.720">
    <property type="entry name" value="NAD(P)-binding Rossmann-like Domain"/>
    <property type="match status" value="1"/>
</dbReference>